<reference evidence="2 3" key="1">
    <citation type="journal article" date="2013" name="ISME J.">
        <title>Metabolic model for the filamentous 'Candidatus Microthrix parvicella' based on genomic and metagenomic analyses.</title>
        <authorList>
            <person name="Jon McIlroy S."/>
            <person name="Kristiansen R."/>
            <person name="Albertsen M."/>
            <person name="Michael Karst S."/>
            <person name="Rossetti S."/>
            <person name="Lund Nielsen J."/>
            <person name="Tandoi V."/>
            <person name="James Seviour R."/>
            <person name="Nielsen P.H."/>
        </authorList>
    </citation>
    <scope>NUCLEOTIDE SEQUENCE [LARGE SCALE GENOMIC DNA]</scope>
    <source>
        <strain evidence="2 3">RN1</strain>
    </source>
</reference>
<evidence type="ECO:0000256" key="1">
    <source>
        <dbReference type="SAM" id="MobiDB-lite"/>
    </source>
</evidence>
<accession>R4Z4B5</accession>
<evidence type="ECO:0000313" key="2">
    <source>
        <dbReference type="EMBL" id="CCM64146.1"/>
    </source>
</evidence>
<sequence>MIVAIDGEAAQGSQRSRRLSRKDASLTASRSR</sequence>
<comment type="caution">
    <text evidence="2">The sequence shown here is derived from an EMBL/GenBank/DDBJ whole genome shotgun (WGS) entry which is preliminary data.</text>
</comment>
<dbReference type="STRING" id="1229780.BN381_350006"/>
<evidence type="ECO:0000313" key="3">
    <source>
        <dbReference type="Proteomes" id="UP000018291"/>
    </source>
</evidence>
<gene>
    <name evidence="2" type="ORF">BN381_350006</name>
</gene>
<feature type="region of interest" description="Disordered" evidence="1">
    <location>
        <begin position="1"/>
        <end position="32"/>
    </location>
</feature>
<protein>
    <submittedName>
        <fullName evidence="2">Uncharacterized protein</fullName>
    </submittedName>
</protein>
<dbReference type="EMBL" id="CANL01000029">
    <property type="protein sequence ID" value="CCM64146.1"/>
    <property type="molecule type" value="Genomic_DNA"/>
</dbReference>
<proteinExistence type="predicted"/>
<dbReference type="AlphaFoldDB" id="R4Z4B5"/>
<keyword evidence="3" id="KW-1185">Reference proteome</keyword>
<dbReference type="HOGENOM" id="CLU_3388659_0_0_11"/>
<dbReference type="Proteomes" id="UP000018291">
    <property type="component" value="Unassembled WGS sequence"/>
</dbReference>
<organism evidence="2 3">
    <name type="scientific">Candidatus Neomicrothrix parvicella RN1</name>
    <dbReference type="NCBI Taxonomy" id="1229780"/>
    <lineage>
        <taxon>Bacteria</taxon>
        <taxon>Bacillati</taxon>
        <taxon>Actinomycetota</taxon>
        <taxon>Acidimicrobiia</taxon>
        <taxon>Acidimicrobiales</taxon>
        <taxon>Microthrixaceae</taxon>
        <taxon>Candidatus Neomicrothrix</taxon>
    </lineage>
</organism>
<name>R4Z4B5_9ACTN</name>